<comment type="subunit">
    <text evidence="1">Homodimer.</text>
</comment>
<evidence type="ECO:0000256" key="5">
    <source>
        <dbReference type="ARBA" id="ARBA00047960"/>
    </source>
</evidence>
<dbReference type="InterPro" id="IPR004045">
    <property type="entry name" value="Glutathione_S-Trfase_N"/>
</dbReference>
<evidence type="ECO:0000256" key="3">
    <source>
        <dbReference type="ARBA" id="ARBA00022679"/>
    </source>
</evidence>
<dbReference type="GO" id="GO:0006749">
    <property type="term" value="P:glutathione metabolic process"/>
    <property type="evidence" value="ECO:0007669"/>
    <property type="project" value="TreeGrafter"/>
</dbReference>
<feature type="domain" description="GST C-terminal" evidence="7">
    <location>
        <begin position="80"/>
        <end position="202"/>
    </location>
</feature>
<dbReference type="SUPFAM" id="SSF47616">
    <property type="entry name" value="GST C-terminal domain-like"/>
    <property type="match status" value="1"/>
</dbReference>
<keyword evidence="3" id="KW-0808">Transferase</keyword>
<dbReference type="PANTHER" id="PTHR11571:SF224">
    <property type="entry name" value="HEMATOPOIETIC PROSTAGLANDIN D SYNTHASE"/>
    <property type="match status" value="1"/>
</dbReference>
<evidence type="ECO:0000313" key="9">
    <source>
        <dbReference type="Proteomes" id="UP001154078"/>
    </source>
</evidence>
<dbReference type="PROSITE" id="PS50404">
    <property type="entry name" value="GST_NTER"/>
    <property type="match status" value="1"/>
</dbReference>
<gene>
    <name evidence="8" type="ORF">MELIAE_LOCUS10513</name>
</gene>
<dbReference type="InterPro" id="IPR004046">
    <property type="entry name" value="GST_C"/>
</dbReference>
<dbReference type="CDD" id="cd03039">
    <property type="entry name" value="GST_N_Sigma_like"/>
    <property type="match status" value="1"/>
</dbReference>
<evidence type="ECO:0000256" key="4">
    <source>
        <dbReference type="ARBA" id="ARBA00038317"/>
    </source>
</evidence>
<dbReference type="EMBL" id="OV121138">
    <property type="protein sequence ID" value="CAH0560821.1"/>
    <property type="molecule type" value="Genomic_DNA"/>
</dbReference>
<dbReference type="EC" id="2.5.1.18" evidence="2"/>
<dbReference type="InterPro" id="IPR050213">
    <property type="entry name" value="GST_superfamily"/>
</dbReference>
<dbReference type="SFLD" id="SFLDS00019">
    <property type="entry name" value="Glutathione_Transferase_(cytos"/>
    <property type="match status" value="1"/>
</dbReference>
<dbReference type="SFLD" id="SFLDG01205">
    <property type="entry name" value="AMPS.1"/>
    <property type="match status" value="1"/>
</dbReference>
<dbReference type="Pfam" id="PF02798">
    <property type="entry name" value="GST_N"/>
    <property type="match status" value="1"/>
</dbReference>
<evidence type="ECO:0000313" key="8">
    <source>
        <dbReference type="EMBL" id="CAH0560821.1"/>
    </source>
</evidence>
<evidence type="ECO:0000259" key="7">
    <source>
        <dbReference type="PROSITE" id="PS50405"/>
    </source>
</evidence>
<dbReference type="AlphaFoldDB" id="A0A9P0BFB5"/>
<evidence type="ECO:0000256" key="1">
    <source>
        <dbReference type="ARBA" id="ARBA00011738"/>
    </source>
</evidence>
<dbReference type="GO" id="GO:0004602">
    <property type="term" value="F:glutathione peroxidase activity"/>
    <property type="evidence" value="ECO:0007669"/>
    <property type="project" value="UniProtKB-ARBA"/>
</dbReference>
<dbReference type="FunFam" id="3.40.30.10:FF:000035">
    <property type="entry name" value="hematopoietic prostaglandin D synthase"/>
    <property type="match status" value="1"/>
</dbReference>
<dbReference type="CDD" id="cd03192">
    <property type="entry name" value="GST_C_Sigma_like"/>
    <property type="match status" value="1"/>
</dbReference>
<keyword evidence="9" id="KW-1185">Reference proteome</keyword>
<dbReference type="FunFam" id="1.20.1050.10:FF:000030">
    <property type="entry name" value="Glutathione S-transferase S1"/>
    <property type="match status" value="1"/>
</dbReference>
<protein>
    <recommendedName>
        <fullName evidence="2">glutathione transferase</fullName>
        <ecNumber evidence="2">2.5.1.18</ecNumber>
    </recommendedName>
</protein>
<sequence>MTYKLTYFDIPGLGEPIRWMFAMGKIEFEDIHIKKDDWSTFKPETPFGQLPLLEHNGKVVSQSMAICRYVGKLVGLGGKDAWEDLEIDFMVDCFSDFTGKLIQMVKETDEARKEELKKTVNEELIPFYLNKFEERTKTNKGYLVGGHLTWADVVISCLLKNFEKFTGGSMIENHPGLKKIQKEVLSNPEIKKHIESHSYTNFVYQFK</sequence>
<name>A0A9P0BFB5_BRAAE</name>
<dbReference type="Proteomes" id="UP001154078">
    <property type="component" value="Chromosome 7"/>
</dbReference>
<feature type="domain" description="GST N-terminal" evidence="6">
    <location>
        <begin position="1"/>
        <end position="78"/>
    </location>
</feature>
<dbReference type="InterPro" id="IPR010987">
    <property type="entry name" value="Glutathione-S-Trfase_C-like"/>
</dbReference>
<dbReference type="SFLD" id="SFLDG00363">
    <property type="entry name" value="AMPS_(cytGST):_Alpha-__Mu-__Pi"/>
    <property type="match status" value="1"/>
</dbReference>
<evidence type="ECO:0000256" key="2">
    <source>
        <dbReference type="ARBA" id="ARBA00012452"/>
    </source>
</evidence>
<dbReference type="Gene3D" id="1.20.1050.10">
    <property type="match status" value="1"/>
</dbReference>
<comment type="catalytic activity">
    <reaction evidence="5">
        <text>RX + glutathione = an S-substituted glutathione + a halide anion + H(+)</text>
        <dbReference type="Rhea" id="RHEA:16437"/>
        <dbReference type="ChEBI" id="CHEBI:15378"/>
        <dbReference type="ChEBI" id="CHEBI:16042"/>
        <dbReference type="ChEBI" id="CHEBI:17792"/>
        <dbReference type="ChEBI" id="CHEBI:57925"/>
        <dbReference type="ChEBI" id="CHEBI:90779"/>
        <dbReference type="EC" id="2.5.1.18"/>
    </reaction>
</comment>
<proteinExistence type="inferred from homology"/>
<organism evidence="8 9">
    <name type="scientific">Brassicogethes aeneus</name>
    <name type="common">Rape pollen beetle</name>
    <name type="synonym">Meligethes aeneus</name>
    <dbReference type="NCBI Taxonomy" id="1431903"/>
    <lineage>
        <taxon>Eukaryota</taxon>
        <taxon>Metazoa</taxon>
        <taxon>Ecdysozoa</taxon>
        <taxon>Arthropoda</taxon>
        <taxon>Hexapoda</taxon>
        <taxon>Insecta</taxon>
        <taxon>Pterygota</taxon>
        <taxon>Neoptera</taxon>
        <taxon>Endopterygota</taxon>
        <taxon>Coleoptera</taxon>
        <taxon>Polyphaga</taxon>
        <taxon>Cucujiformia</taxon>
        <taxon>Nitidulidae</taxon>
        <taxon>Meligethinae</taxon>
        <taxon>Brassicogethes</taxon>
    </lineage>
</organism>
<dbReference type="GO" id="GO:0004364">
    <property type="term" value="F:glutathione transferase activity"/>
    <property type="evidence" value="ECO:0007669"/>
    <property type="project" value="UniProtKB-EC"/>
</dbReference>
<dbReference type="InterPro" id="IPR040079">
    <property type="entry name" value="Glutathione_S-Trfase"/>
</dbReference>
<reference evidence="8" key="1">
    <citation type="submission" date="2021-12" db="EMBL/GenBank/DDBJ databases">
        <authorList>
            <person name="King R."/>
        </authorList>
    </citation>
    <scope>NUCLEOTIDE SEQUENCE</scope>
</reference>
<dbReference type="PROSITE" id="PS50405">
    <property type="entry name" value="GST_CTER"/>
    <property type="match status" value="1"/>
</dbReference>
<dbReference type="InterPro" id="IPR036282">
    <property type="entry name" value="Glutathione-S-Trfase_C_sf"/>
</dbReference>
<accession>A0A9P0BFB5</accession>
<comment type="similarity">
    <text evidence="4">Belongs to the GST superfamily. Sigma family.</text>
</comment>
<dbReference type="Pfam" id="PF14497">
    <property type="entry name" value="GST_C_3"/>
    <property type="match status" value="1"/>
</dbReference>
<dbReference type="InterPro" id="IPR036249">
    <property type="entry name" value="Thioredoxin-like_sf"/>
</dbReference>
<dbReference type="OrthoDB" id="414243at2759"/>
<dbReference type="Gene3D" id="3.40.30.10">
    <property type="entry name" value="Glutaredoxin"/>
    <property type="match status" value="1"/>
</dbReference>
<evidence type="ECO:0000259" key="6">
    <source>
        <dbReference type="PROSITE" id="PS50404"/>
    </source>
</evidence>
<dbReference type="PANTHER" id="PTHR11571">
    <property type="entry name" value="GLUTATHIONE S-TRANSFERASE"/>
    <property type="match status" value="1"/>
</dbReference>
<dbReference type="SUPFAM" id="SSF52833">
    <property type="entry name" value="Thioredoxin-like"/>
    <property type="match status" value="1"/>
</dbReference>